<dbReference type="Gene3D" id="3.60.110.10">
    <property type="entry name" value="Carbon-nitrogen hydrolase"/>
    <property type="match status" value="1"/>
</dbReference>
<dbReference type="SUPFAM" id="SSF56317">
    <property type="entry name" value="Carbon-nitrogen hydrolase"/>
    <property type="match status" value="1"/>
</dbReference>
<dbReference type="InterPro" id="IPR036526">
    <property type="entry name" value="C-N_Hydrolase_sf"/>
</dbReference>
<dbReference type="PANTHER" id="PTHR46044:SF1">
    <property type="entry name" value="CN HYDROLASE DOMAIN-CONTAINING PROTEIN"/>
    <property type="match status" value="1"/>
</dbReference>
<dbReference type="GO" id="GO:0016787">
    <property type="term" value="F:hydrolase activity"/>
    <property type="evidence" value="ECO:0007669"/>
    <property type="project" value="UniProtKB-KW"/>
</dbReference>
<comment type="similarity">
    <text evidence="1">Belongs to the carbon-nitrogen hydrolase superfamily. Nitrilase family.</text>
</comment>
<evidence type="ECO:0000256" key="1">
    <source>
        <dbReference type="ARBA" id="ARBA00008129"/>
    </source>
</evidence>
<dbReference type="PROSITE" id="PS50263">
    <property type="entry name" value="CN_HYDROLASE"/>
    <property type="match status" value="1"/>
</dbReference>
<name>A0ABS5FDR4_9BRAD</name>
<reference evidence="4" key="1">
    <citation type="journal article" date="2021" name="ISME J.">
        <title>Evolutionary origin and ecological implication of a unique nif island in free-living Bradyrhizobium lineages.</title>
        <authorList>
            <person name="Tao J."/>
        </authorList>
    </citation>
    <scope>NUCLEOTIDE SEQUENCE [LARGE SCALE GENOMIC DNA]</scope>
    <source>
        <strain evidence="4">SZCCT0434</strain>
    </source>
</reference>
<proteinExistence type="inferred from homology"/>
<accession>A0ABS5FDR4</accession>
<keyword evidence="4" id="KW-1185">Reference proteome</keyword>
<evidence type="ECO:0000313" key="4">
    <source>
        <dbReference type="Proteomes" id="UP001315278"/>
    </source>
</evidence>
<dbReference type="PROSITE" id="PS00921">
    <property type="entry name" value="NITRIL_CHT_2"/>
    <property type="match status" value="1"/>
</dbReference>
<dbReference type="PANTHER" id="PTHR46044">
    <property type="entry name" value="NITRILASE"/>
    <property type="match status" value="1"/>
</dbReference>
<dbReference type="Pfam" id="PF00795">
    <property type="entry name" value="CN_hydrolase"/>
    <property type="match status" value="1"/>
</dbReference>
<dbReference type="CDD" id="cd07564">
    <property type="entry name" value="nitrilases_CHs"/>
    <property type="match status" value="1"/>
</dbReference>
<organism evidence="3 4">
    <name type="scientific">Bradyrhizobium jicamae</name>
    <dbReference type="NCBI Taxonomy" id="280332"/>
    <lineage>
        <taxon>Bacteria</taxon>
        <taxon>Pseudomonadati</taxon>
        <taxon>Pseudomonadota</taxon>
        <taxon>Alphaproteobacteria</taxon>
        <taxon>Hyphomicrobiales</taxon>
        <taxon>Nitrobacteraceae</taxon>
        <taxon>Bradyrhizobium</taxon>
    </lineage>
</organism>
<evidence type="ECO:0000259" key="2">
    <source>
        <dbReference type="PROSITE" id="PS50263"/>
    </source>
</evidence>
<dbReference type="EMBL" id="JAFCJH010000004">
    <property type="protein sequence ID" value="MBR0794918.1"/>
    <property type="molecule type" value="Genomic_DNA"/>
</dbReference>
<dbReference type="InterPro" id="IPR000132">
    <property type="entry name" value="Nitrilase/CN_hydratase_CS"/>
</dbReference>
<comment type="caution">
    <text evidence="3">The sequence shown here is derived from an EMBL/GenBank/DDBJ whole genome shotgun (WGS) entry which is preliminary data.</text>
</comment>
<keyword evidence="3" id="KW-0378">Hydrolase</keyword>
<dbReference type="InterPro" id="IPR003010">
    <property type="entry name" value="C-N_Hydrolase"/>
</dbReference>
<dbReference type="RefSeq" id="WP_212491978.1">
    <property type="nucleotide sequence ID" value="NZ_JAFCJH010000004.1"/>
</dbReference>
<sequence>MRKVRAGVVQAAPVFMNLRATLDKTIALIEQAAKDDVELLAFPELWIPGYPWFIWVESPIEWYRHIGAYHANSLAVDSSEMRAIRDAAAKASMHVVLGYSEKATNSRYMSQSLILPNGEIGFARRKIKPTSGERMLFGEGDGSDLKVLQTSIGRIGALNCWENLLSFCRNALIGMHEEIHIGAWPSMNMGRGLGTADQFGPNKLRSLSTVTAIEGSLFCLTATSVFAKDQIDMIADTELKAKMLLPDESCLGGFSMIYGPDGMPLVEPLDENREGIVVADLDLDLIPKAKLFFDPAGHYTRNDIFRFDVNHASRRGAHDAGLTAVSSSAEALSFGSAIDV</sequence>
<feature type="domain" description="CN hydrolase" evidence="2">
    <location>
        <begin position="4"/>
        <end position="283"/>
    </location>
</feature>
<dbReference type="InterPro" id="IPR044149">
    <property type="entry name" value="Nitrilases_CHs"/>
</dbReference>
<gene>
    <name evidence="3" type="ORF">JQ615_05890</name>
</gene>
<protein>
    <submittedName>
        <fullName evidence="3">Carbon-nitrogen hydrolase family protein</fullName>
    </submittedName>
</protein>
<evidence type="ECO:0000313" key="3">
    <source>
        <dbReference type="EMBL" id="MBR0794918.1"/>
    </source>
</evidence>
<dbReference type="Proteomes" id="UP001315278">
    <property type="component" value="Unassembled WGS sequence"/>
</dbReference>